<keyword evidence="2" id="KW-0472">Membrane</keyword>
<accession>A0A4R3VZT6</accession>
<name>A0A4R3VZT6_9SPHI</name>
<protein>
    <recommendedName>
        <fullName evidence="5">Substrate-binding family protein</fullName>
    </recommendedName>
</protein>
<dbReference type="Gene3D" id="3.40.50.2300">
    <property type="match status" value="2"/>
</dbReference>
<evidence type="ECO:0000256" key="2">
    <source>
        <dbReference type="SAM" id="Phobius"/>
    </source>
</evidence>
<dbReference type="SUPFAM" id="SSF53822">
    <property type="entry name" value="Periplasmic binding protein-like I"/>
    <property type="match status" value="1"/>
</dbReference>
<feature type="transmembrane region" description="Helical" evidence="2">
    <location>
        <begin position="21"/>
        <end position="40"/>
    </location>
</feature>
<comment type="caution">
    <text evidence="3">The sequence shown here is derived from an EMBL/GenBank/DDBJ whole genome shotgun (WGS) entry which is preliminary data.</text>
</comment>
<dbReference type="EMBL" id="SMBZ01000003">
    <property type="protein sequence ID" value="TCV19938.1"/>
    <property type="molecule type" value="Genomic_DNA"/>
</dbReference>
<evidence type="ECO:0008006" key="5">
    <source>
        <dbReference type="Google" id="ProtNLM"/>
    </source>
</evidence>
<keyword evidence="4" id="KW-1185">Reference proteome</keyword>
<proteinExistence type="predicted"/>
<keyword evidence="2" id="KW-1133">Transmembrane helix</keyword>
<keyword evidence="2" id="KW-0812">Transmembrane</keyword>
<feature type="region of interest" description="Disordered" evidence="1">
    <location>
        <begin position="45"/>
        <end position="73"/>
    </location>
</feature>
<dbReference type="RefSeq" id="WP_132776368.1">
    <property type="nucleotide sequence ID" value="NZ_SMBZ01000003.1"/>
</dbReference>
<gene>
    <name evidence="3" type="ORF">EDC17_100337</name>
</gene>
<feature type="compositionally biased region" description="Low complexity" evidence="1">
    <location>
        <begin position="54"/>
        <end position="66"/>
    </location>
</feature>
<organism evidence="3 4">
    <name type="scientific">Sphingobacterium alimentarium</name>
    <dbReference type="NCBI Taxonomy" id="797292"/>
    <lineage>
        <taxon>Bacteria</taxon>
        <taxon>Pseudomonadati</taxon>
        <taxon>Bacteroidota</taxon>
        <taxon>Sphingobacteriia</taxon>
        <taxon>Sphingobacteriales</taxon>
        <taxon>Sphingobacteriaceae</taxon>
        <taxon>Sphingobacterium</taxon>
    </lineage>
</organism>
<dbReference type="InterPro" id="IPR028082">
    <property type="entry name" value="Peripla_BP_I"/>
</dbReference>
<evidence type="ECO:0000313" key="4">
    <source>
        <dbReference type="Proteomes" id="UP000295197"/>
    </source>
</evidence>
<dbReference type="OrthoDB" id="2149800at2"/>
<dbReference type="AlphaFoldDB" id="A0A4R3VZT6"/>
<dbReference type="Proteomes" id="UP000295197">
    <property type="component" value="Unassembled WGS sequence"/>
</dbReference>
<sequence>MTSVQNHQQQLSGNRKLKKSYITYALTILLGVSACTPRSTVLRAPGSIGQVSGTENNTAQNNTENQASEKGNSAKAKKIAAERTIALLLPFQLDNISGTGVEEKDVKRSALALDFYQGFELGLRALNNKTFNLKVIDSKDNTYYNSTLASSEEIANSGIIIGPVYPIEIKAFGNNLADKNKLIVNPLAASPASEFGLNNLVTVTPSIKSHSKGIASRVASDHLTGDVIIIYQASDNDSRQFLDGMSSAIKAANPQANIVSVSTLAQLNEKLSTTGTNQIISGTTDKTNLNNLISNLSKKSSESFYSIRLYGHPLWDRFDFGTHSNFYNLRPIITAESNLKSWTNQARNFRDLYKQEFGVFPSDQSYKGYDIAQYFGKMMDKHGAENLKSKLESESYTGLYNSYKFVYNENWGFTNEAVSYKEYMHGSFQLQ</sequence>
<evidence type="ECO:0000313" key="3">
    <source>
        <dbReference type="EMBL" id="TCV19938.1"/>
    </source>
</evidence>
<evidence type="ECO:0000256" key="1">
    <source>
        <dbReference type="SAM" id="MobiDB-lite"/>
    </source>
</evidence>
<reference evidence="3 4" key="1">
    <citation type="submission" date="2019-03" db="EMBL/GenBank/DDBJ databases">
        <title>Genomic Encyclopedia of Type Strains, Phase IV (KMG-IV): sequencing the most valuable type-strain genomes for metagenomic binning, comparative biology and taxonomic classification.</title>
        <authorList>
            <person name="Goeker M."/>
        </authorList>
    </citation>
    <scope>NUCLEOTIDE SEQUENCE [LARGE SCALE GENOMIC DNA]</scope>
    <source>
        <strain evidence="3 4">DSM 22362</strain>
    </source>
</reference>